<feature type="region of interest" description="Disordered" evidence="4">
    <location>
        <begin position="21"/>
        <end position="122"/>
    </location>
</feature>
<keyword evidence="2" id="KW-0539">Nucleus</keyword>
<evidence type="ECO:0000256" key="3">
    <source>
        <dbReference type="SAM" id="Coils"/>
    </source>
</evidence>
<organism evidence="5 6">
    <name type="scientific">Thermothelomyces thermophilus (strain ATCC 42464 / BCRC 31852 / DSM 1799)</name>
    <name type="common">Sporotrichum thermophile</name>
    <dbReference type="NCBI Taxonomy" id="573729"/>
    <lineage>
        <taxon>Eukaryota</taxon>
        <taxon>Fungi</taxon>
        <taxon>Dikarya</taxon>
        <taxon>Ascomycota</taxon>
        <taxon>Pezizomycotina</taxon>
        <taxon>Sordariomycetes</taxon>
        <taxon>Sordariomycetidae</taxon>
        <taxon>Sordariales</taxon>
        <taxon>Chaetomiaceae</taxon>
        <taxon>Thermothelomyces</taxon>
    </lineage>
</organism>
<dbReference type="InterPro" id="IPR000637">
    <property type="entry name" value="HMGI/Y_DNA-bd_CS"/>
</dbReference>
<reference evidence="5 6" key="1">
    <citation type="journal article" date="2011" name="Nat. Biotechnol.">
        <title>Comparative genomic analysis of the thermophilic biomass-degrading fungi Myceliophthora thermophila and Thielavia terrestris.</title>
        <authorList>
            <person name="Berka R.M."/>
            <person name="Grigoriev I.V."/>
            <person name="Otillar R."/>
            <person name="Salamov A."/>
            <person name="Grimwood J."/>
            <person name="Reid I."/>
            <person name="Ishmael N."/>
            <person name="John T."/>
            <person name="Darmond C."/>
            <person name="Moisan M.-C."/>
            <person name="Henrissat B."/>
            <person name="Coutinho P.M."/>
            <person name="Lombard V."/>
            <person name="Natvig D.O."/>
            <person name="Lindquist E."/>
            <person name="Schmutz J."/>
            <person name="Lucas S."/>
            <person name="Harris P."/>
            <person name="Powlowski J."/>
            <person name="Bellemare A."/>
            <person name="Taylor D."/>
            <person name="Butler G."/>
            <person name="de Vries R.P."/>
            <person name="Allijn I.E."/>
            <person name="van den Brink J."/>
            <person name="Ushinsky S."/>
            <person name="Storms R."/>
            <person name="Powell A.J."/>
            <person name="Paulsen I.T."/>
            <person name="Elbourne L.D.H."/>
            <person name="Baker S.E."/>
            <person name="Magnuson J."/>
            <person name="LaBoissiere S."/>
            <person name="Clutterbuck A.J."/>
            <person name="Martinez D."/>
            <person name="Wogulis M."/>
            <person name="de Leon A.L."/>
            <person name="Rey M.W."/>
            <person name="Tsang A."/>
        </authorList>
    </citation>
    <scope>NUCLEOTIDE SEQUENCE [LARGE SCALE GENOMIC DNA]</scope>
    <source>
        <strain evidence="6">ATCC 42464 / BCRC 31852 / DSM 1799</strain>
    </source>
</reference>
<protein>
    <submittedName>
        <fullName evidence="5">Uncharacterized protein</fullName>
    </submittedName>
</protein>
<feature type="coiled-coil region" evidence="3">
    <location>
        <begin position="225"/>
        <end position="442"/>
    </location>
</feature>
<dbReference type="HOGENOM" id="CLU_329047_0_0_1"/>
<feature type="region of interest" description="Disordered" evidence="4">
    <location>
        <begin position="674"/>
        <end position="695"/>
    </location>
</feature>
<dbReference type="GO" id="GO:0006355">
    <property type="term" value="P:regulation of DNA-templated transcription"/>
    <property type="evidence" value="ECO:0007669"/>
    <property type="project" value="InterPro"/>
</dbReference>
<feature type="coiled-coil region" evidence="3">
    <location>
        <begin position="727"/>
        <end position="817"/>
    </location>
</feature>
<dbReference type="Gene3D" id="1.10.287.1490">
    <property type="match status" value="1"/>
</dbReference>
<evidence type="ECO:0000256" key="1">
    <source>
        <dbReference type="ARBA" id="ARBA00004123"/>
    </source>
</evidence>
<feature type="compositionally biased region" description="Polar residues" evidence="4">
    <location>
        <begin position="674"/>
        <end position="692"/>
    </location>
</feature>
<accession>G2QIN3</accession>
<feature type="coiled-coil region" evidence="3">
    <location>
        <begin position="125"/>
        <end position="199"/>
    </location>
</feature>
<dbReference type="EMBL" id="CP003006">
    <property type="protein sequence ID" value="AEO60355.1"/>
    <property type="molecule type" value="Genomic_DNA"/>
</dbReference>
<dbReference type="VEuPathDB" id="FungiDB:MYCTH_2067101"/>
<dbReference type="InParanoid" id="G2QIN3"/>
<evidence type="ECO:0000256" key="4">
    <source>
        <dbReference type="SAM" id="MobiDB-lite"/>
    </source>
</evidence>
<dbReference type="GeneID" id="11511360"/>
<dbReference type="GO" id="GO:0005634">
    <property type="term" value="C:nucleus"/>
    <property type="evidence" value="ECO:0007669"/>
    <property type="project" value="UniProtKB-SubCell"/>
</dbReference>
<comment type="subcellular location">
    <subcellularLocation>
        <location evidence="1">Nucleus</location>
    </subcellularLocation>
</comment>
<feature type="compositionally biased region" description="Basic and acidic residues" evidence="4">
    <location>
        <begin position="486"/>
        <end position="501"/>
    </location>
</feature>
<evidence type="ECO:0000313" key="6">
    <source>
        <dbReference type="Proteomes" id="UP000007322"/>
    </source>
</evidence>
<dbReference type="AlphaFoldDB" id="G2QIN3"/>
<sequence length="873" mass="97526">MATPAFAQEEEKMESCIIVADRASFRPRDSHSQRASGASMKPANRSPPAAVTKRPRGRPRKAKNNTADTAIVLSDSESDRISRSRLNRKRPSSEVDPDELSPTTKRPATSASTPISGISSTRFELDQLHRQLACEKKLRADAERKEAELQAELDQREASWAADLAAHTTPLQNELQRLAKEKNDLIAEYEKVKSRLRAASDGDKDHEVDVNIAESCMPDTVNSKDKIQDKNLLEARERLAEAEKEILDLQRDLDASSSIRSKVEKDLVVSGEKRKVAEDKLREMVETLAAEKKAREAAEDSLRTTREEITAVEIRRKEGEEKTLQQLTIMVNKRKQAEDKLKMKEQHLEETEKMLHRSKEIISRLERQQAAMVGEAQARLKEMATLESKVAALERENWQLSQDVSKESPHHRKELAHLAGENDALRRQLAAQESLLSKLQHEHNQGIPLPARASEGAKTLKMQPGAQKGMMLTAASDNVGRQMTDQQHESNKGRENAAKSTEEELSCLGHQHARGPHNVACAEPELRHKIAQLSRILEVRDNEILHLRQSLVKQTLGGDTSDKDGGQLRIRLLQVEEQLREKHNLVATQNLEAGKMRETISSLRAGVTKLEAELGSHRQGLQQCAAQLASKDEDIATKQGQITQLHRTISSLEKERTQLKDELSIQKRRVQQLGNPLAQHNNESEAPNTTSTKDNEETIASLHQQLFETGHEKDTLQHQTAAAASDVDTLRSQLADATATIERLTEAAATREAAIAALQADIRTVTAREGTANEVIVTLELENADLQARLTAATSRTARLREEMAGLAESNAELQRDGRRRAAELEGLRSKLAELMAEGEVLEECLAKRDGCLERMRELLMTMPQGMESRRHK</sequence>
<dbReference type="PROSITE" id="PS00354">
    <property type="entry name" value="HMGI_Y"/>
    <property type="match status" value="1"/>
</dbReference>
<evidence type="ECO:0000313" key="5">
    <source>
        <dbReference type="EMBL" id="AEO60355.1"/>
    </source>
</evidence>
<dbReference type="Proteomes" id="UP000007322">
    <property type="component" value="Chromosome 5"/>
</dbReference>
<dbReference type="RefSeq" id="XP_003665600.1">
    <property type="nucleotide sequence ID" value="XM_003665552.1"/>
</dbReference>
<dbReference type="KEGG" id="mtm:MYCTH_2067101"/>
<keyword evidence="6" id="KW-1185">Reference proteome</keyword>
<name>G2QIN3_THET4</name>
<gene>
    <name evidence="5" type="ORF">MYCTH_2067101</name>
</gene>
<dbReference type="OMA" id="NMAQESE"/>
<dbReference type="Gene3D" id="1.20.5.340">
    <property type="match status" value="1"/>
</dbReference>
<feature type="compositionally biased region" description="Basic and acidic residues" evidence="4">
    <location>
        <begin position="23"/>
        <end position="32"/>
    </location>
</feature>
<dbReference type="OrthoDB" id="4586584at2759"/>
<dbReference type="eggNOG" id="ENOG502RJ75">
    <property type="taxonomic scope" value="Eukaryota"/>
</dbReference>
<keyword evidence="3" id="KW-0175">Coiled coil</keyword>
<feature type="compositionally biased region" description="Polar residues" evidence="4">
    <location>
        <begin position="101"/>
        <end position="122"/>
    </location>
</feature>
<feature type="compositionally biased region" description="Basic residues" evidence="4">
    <location>
        <begin position="53"/>
        <end position="63"/>
    </location>
</feature>
<evidence type="ECO:0000256" key="2">
    <source>
        <dbReference type="ARBA" id="ARBA00023242"/>
    </source>
</evidence>
<feature type="region of interest" description="Disordered" evidence="4">
    <location>
        <begin position="481"/>
        <end position="501"/>
    </location>
</feature>
<dbReference type="STRING" id="573729.G2QIN3"/>
<proteinExistence type="predicted"/>
<feature type="coiled-coil region" evidence="3">
    <location>
        <begin position="635"/>
        <end position="669"/>
    </location>
</feature>